<comment type="caution">
    <text evidence="1">The sequence shown here is derived from an EMBL/GenBank/DDBJ whole genome shotgun (WGS) entry which is preliminary data.</text>
</comment>
<dbReference type="EMBL" id="LAZR01010449">
    <property type="protein sequence ID" value="KKM66881.1"/>
    <property type="molecule type" value="Genomic_DNA"/>
</dbReference>
<gene>
    <name evidence="1" type="ORF">LCGC14_1476720</name>
</gene>
<proteinExistence type="predicted"/>
<protein>
    <recommendedName>
        <fullName evidence="2">Glycosyl transferase family 1 domain-containing protein</fullName>
    </recommendedName>
</protein>
<evidence type="ECO:0008006" key="2">
    <source>
        <dbReference type="Google" id="ProtNLM"/>
    </source>
</evidence>
<accession>A0A0F9JWR7</accession>
<evidence type="ECO:0000313" key="1">
    <source>
        <dbReference type="EMBL" id="KKM66881.1"/>
    </source>
</evidence>
<dbReference type="AlphaFoldDB" id="A0A0F9JWR7"/>
<reference evidence="1" key="1">
    <citation type="journal article" date="2015" name="Nature">
        <title>Complex archaea that bridge the gap between prokaryotes and eukaryotes.</title>
        <authorList>
            <person name="Spang A."/>
            <person name="Saw J.H."/>
            <person name="Jorgensen S.L."/>
            <person name="Zaremba-Niedzwiedzka K."/>
            <person name="Martijn J."/>
            <person name="Lind A.E."/>
            <person name="van Eijk R."/>
            <person name="Schleper C."/>
            <person name="Guy L."/>
            <person name="Ettema T.J."/>
        </authorList>
    </citation>
    <scope>NUCLEOTIDE SEQUENCE</scope>
</reference>
<name>A0A0F9JWR7_9ZZZZ</name>
<feature type="non-terminal residue" evidence="1">
    <location>
        <position position="1"/>
    </location>
</feature>
<organism evidence="1">
    <name type="scientific">marine sediment metagenome</name>
    <dbReference type="NCBI Taxonomy" id="412755"/>
    <lineage>
        <taxon>unclassified sequences</taxon>
        <taxon>metagenomes</taxon>
        <taxon>ecological metagenomes</taxon>
    </lineage>
</organism>
<sequence length="360" mass="42916">MLFIKQKIIPLRILFINIDAPYAFSQEIGKVMGDELGHTVYIAGCLQTIVNYLTSIGNPAETPVAYYSKMGNKFSLKTFIDFYKIKEADLDLIFVEQAMFYYKNDVDVPVIYYHRDLWTECFMTDADLLLYRFWNHRTAIQYVSRNVWWAMPHLQFRNAVNPIHYDFTKEKEFKGLNFIGTQKSLESYMIQDFVQRDYYKETYDIVEYCRKEGLAEIHDYQRMHFPEYKEILEKCESVLFVPGKNAYHSRRLYEAACAKAMLVIYTPDEFAKGIYNKLGLKHGYNCVMFDDIKKLKNIFILYKNKRKKIIERAYEWIENAHTFKIRAKQLEGVFERFLVNMATKKDKLEKTNEEIELVIE</sequence>